<proteinExistence type="predicted"/>
<dbReference type="Proteomes" id="UP000887580">
    <property type="component" value="Unplaced"/>
</dbReference>
<evidence type="ECO:0000313" key="1">
    <source>
        <dbReference type="Proteomes" id="UP000887580"/>
    </source>
</evidence>
<accession>A0AC35FKY8</accession>
<evidence type="ECO:0000313" key="2">
    <source>
        <dbReference type="WBParaSite" id="PS1159_v2.g18174.t1"/>
    </source>
</evidence>
<organism evidence="1 2">
    <name type="scientific">Panagrolaimus sp. PS1159</name>
    <dbReference type="NCBI Taxonomy" id="55785"/>
    <lineage>
        <taxon>Eukaryota</taxon>
        <taxon>Metazoa</taxon>
        <taxon>Ecdysozoa</taxon>
        <taxon>Nematoda</taxon>
        <taxon>Chromadorea</taxon>
        <taxon>Rhabditida</taxon>
        <taxon>Tylenchina</taxon>
        <taxon>Panagrolaimomorpha</taxon>
        <taxon>Panagrolaimoidea</taxon>
        <taxon>Panagrolaimidae</taxon>
        <taxon>Panagrolaimus</taxon>
    </lineage>
</organism>
<reference evidence="2" key="1">
    <citation type="submission" date="2022-11" db="UniProtKB">
        <authorList>
            <consortium name="WormBaseParasite"/>
        </authorList>
    </citation>
    <scope>IDENTIFICATION</scope>
</reference>
<sequence length="469" mass="55683">MSGYKETNSLEIINYDEPNTNTSKLLFDQCDLPKLDPWDLSIAKHLKRFKDPSKLCRSKVEQLSKLINGQLFLFLPKTANVNCQRRCLLPKSDYDLEFGDWINVENGTRPNCDIFEVECNKTHNNDNYFVIYKFLHSQIYRPEMQETHVREDNQKPDVHIIVLDSVSESQFIRSMSKTRYVLRENYEAIAFRHLNKIGLNSRPNGFAFLLGKSIYNIRKSPVSQGYRSDYKNEAFCNKHLDQDQFIGFRFQEDGYKTMMSEDWAQGVFNWPNCKGFNITPTNHYMRPFQIRIEGNKKFRDYEMKNIIYRDSCLESYHYNMKYLQDFIDTYPDKPKFSITWMSYLAHSDINALYHIDEYFYRFFKNNEEKLNNSFVIIMGDHGNRYGPFRETFVGEAEDNNPFLFLSIPAKMRKDVSLMETLRKNAKQLITHYDIYATLNEITNVSFNLFNMKKHFQILAFKSPDPETID</sequence>
<name>A0AC35FKY8_9BILA</name>
<protein>
    <submittedName>
        <fullName evidence="2">Sulfatase N-terminal domain-containing protein</fullName>
    </submittedName>
</protein>
<dbReference type="WBParaSite" id="PS1159_v2.g18174.t1">
    <property type="protein sequence ID" value="PS1159_v2.g18174.t1"/>
    <property type="gene ID" value="PS1159_v2.g18174"/>
</dbReference>